<dbReference type="InterPro" id="IPR059179">
    <property type="entry name" value="MLKL-like_MCAfunc"/>
</dbReference>
<feature type="compositionally biased region" description="Pro residues" evidence="5">
    <location>
        <begin position="1"/>
        <end position="10"/>
    </location>
</feature>
<dbReference type="CDD" id="cd21037">
    <property type="entry name" value="MLKL_NTD"/>
    <property type="match status" value="1"/>
</dbReference>
<dbReference type="PRINTS" id="PR00109">
    <property type="entry name" value="TYRKINASE"/>
</dbReference>
<dbReference type="PROSITE" id="PS00108">
    <property type="entry name" value="PROTEIN_KINASE_ST"/>
    <property type="match status" value="1"/>
</dbReference>
<reference evidence="7 8" key="1">
    <citation type="submission" date="2013-07" db="EMBL/GenBank/DDBJ databases">
        <title>The Genome Sequence of Cryptococcus heveanensis BCC8398.</title>
        <authorList>
            <consortium name="The Broad Institute Genome Sequencing Platform"/>
            <person name="Cuomo C."/>
            <person name="Litvintseva A."/>
            <person name="Chen Y."/>
            <person name="Heitman J."/>
            <person name="Sun S."/>
            <person name="Springer D."/>
            <person name="Dromer F."/>
            <person name="Young S.K."/>
            <person name="Zeng Q."/>
            <person name="Gargeya S."/>
            <person name="Fitzgerald M."/>
            <person name="Abouelleil A."/>
            <person name="Alvarado L."/>
            <person name="Berlin A.M."/>
            <person name="Chapman S.B."/>
            <person name="Dewar J."/>
            <person name="Goldberg J."/>
            <person name="Griggs A."/>
            <person name="Gujja S."/>
            <person name="Hansen M."/>
            <person name="Howarth C."/>
            <person name="Imamovic A."/>
            <person name="Larimer J."/>
            <person name="McCowan C."/>
            <person name="Murphy C."/>
            <person name="Pearson M."/>
            <person name="Priest M."/>
            <person name="Roberts A."/>
            <person name="Saif S."/>
            <person name="Shea T."/>
            <person name="Sykes S."/>
            <person name="Wortman J."/>
            <person name="Nusbaum C."/>
            <person name="Birren B."/>
        </authorList>
    </citation>
    <scope>NUCLEOTIDE SEQUENCE [LARGE SCALE GENOMIC DNA]</scope>
    <source>
        <strain evidence="7 8">BCC8398</strain>
    </source>
</reference>
<evidence type="ECO:0000256" key="1">
    <source>
        <dbReference type="ARBA" id="ARBA00022679"/>
    </source>
</evidence>
<dbReference type="InterPro" id="IPR000719">
    <property type="entry name" value="Prot_kinase_dom"/>
</dbReference>
<evidence type="ECO:0000313" key="8">
    <source>
        <dbReference type="Proteomes" id="UP000092666"/>
    </source>
</evidence>
<proteinExistence type="predicted"/>
<dbReference type="GO" id="GO:0004674">
    <property type="term" value="F:protein serine/threonine kinase activity"/>
    <property type="evidence" value="ECO:0007669"/>
    <property type="project" value="TreeGrafter"/>
</dbReference>
<protein>
    <submittedName>
        <fullName evidence="7">TKL/TKL-CCIN protein kinase</fullName>
    </submittedName>
</protein>
<feature type="domain" description="Protein kinase" evidence="6">
    <location>
        <begin position="525"/>
        <end position="786"/>
    </location>
</feature>
<dbReference type="EMBL" id="KI669497">
    <property type="protein sequence ID" value="OCF36024.1"/>
    <property type="molecule type" value="Genomic_DNA"/>
</dbReference>
<organism evidence="7 8">
    <name type="scientific">Kwoniella heveanensis BCC8398</name>
    <dbReference type="NCBI Taxonomy" id="1296120"/>
    <lineage>
        <taxon>Eukaryota</taxon>
        <taxon>Fungi</taxon>
        <taxon>Dikarya</taxon>
        <taxon>Basidiomycota</taxon>
        <taxon>Agaricomycotina</taxon>
        <taxon>Tremellomycetes</taxon>
        <taxon>Tremellales</taxon>
        <taxon>Cryptococcaceae</taxon>
        <taxon>Kwoniella</taxon>
    </lineage>
</organism>
<dbReference type="Pfam" id="PF07714">
    <property type="entry name" value="PK_Tyr_Ser-Thr"/>
    <property type="match status" value="1"/>
</dbReference>
<dbReference type="Gene3D" id="1.10.510.10">
    <property type="entry name" value="Transferase(Phosphotransferase) domain 1"/>
    <property type="match status" value="1"/>
</dbReference>
<dbReference type="SUPFAM" id="SSF56112">
    <property type="entry name" value="Protein kinase-like (PK-like)"/>
    <property type="match status" value="1"/>
</dbReference>
<evidence type="ECO:0000256" key="5">
    <source>
        <dbReference type="SAM" id="MobiDB-lite"/>
    </source>
</evidence>
<keyword evidence="8" id="KW-1185">Reference proteome</keyword>
<dbReference type="PANTHER" id="PTHR44329">
    <property type="entry name" value="SERINE/THREONINE-PROTEIN KINASE TNNI3K-RELATED"/>
    <property type="match status" value="1"/>
</dbReference>
<evidence type="ECO:0000256" key="2">
    <source>
        <dbReference type="ARBA" id="ARBA00022741"/>
    </source>
</evidence>
<feature type="compositionally biased region" description="Basic and acidic residues" evidence="5">
    <location>
        <begin position="83"/>
        <end position="100"/>
    </location>
</feature>
<dbReference type="InterPro" id="IPR008271">
    <property type="entry name" value="Ser/Thr_kinase_AS"/>
</dbReference>
<feature type="compositionally biased region" description="Pro residues" evidence="5">
    <location>
        <begin position="123"/>
        <end position="136"/>
    </location>
</feature>
<dbReference type="InterPro" id="IPR011009">
    <property type="entry name" value="Kinase-like_dom_sf"/>
</dbReference>
<keyword evidence="4" id="KW-0067">ATP-binding</keyword>
<evidence type="ECO:0000256" key="4">
    <source>
        <dbReference type="ARBA" id="ARBA00022840"/>
    </source>
</evidence>
<dbReference type="PANTHER" id="PTHR44329:SF288">
    <property type="entry name" value="MITOGEN-ACTIVATED PROTEIN KINASE KINASE KINASE 20"/>
    <property type="match status" value="1"/>
</dbReference>
<dbReference type="Proteomes" id="UP000092666">
    <property type="component" value="Unassembled WGS sequence"/>
</dbReference>
<keyword evidence="1" id="KW-0808">Transferase</keyword>
<keyword evidence="2" id="KW-0547">Nucleotide-binding</keyword>
<dbReference type="STRING" id="1296120.A0A1B9GY99"/>
<accession>A0A1B9GY99</accession>
<evidence type="ECO:0000256" key="3">
    <source>
        <dbReference type="ARBA" id="ARBA00022777"/>
    </source>
</evidence>
<sequence>MTDPPPPVPPKDLKSPSSAPTLPEQTKRRLSVSMLTRPKSTPGLGGSEPEDQNKEKNKEKEKEKDGGPSKVKEFWSGLTKKSGSSDKLSDAAKEPSKKDPQPTLPYASSTDAGKGMASLPAKAPTPSPVVPRPPTMKPTSTSNHPNQMVKKPRATASESEGNLFYQAVLNAQKKVDRLETTTMVLKALAAGLAIGTAWMPGVGEAVGVVVSMLISAEQITIGRVAALRLVERSATVLEAVEQAIIDHKGFVSPIMQSHINELLGNLKKNNRFLVRMSERSFLKLYLHSDETARQIAAATEDLEDFIKIFQLQAHISTAAWEEQSRIDHEKDMRLLIQKLDQARASDQQMLDALALKCKMSSFDAEAQQEAIKTLQRTLDQMLAIQQAEYNSHHPNSPLRILESASYLSIASPIIGPTTLALPDPSMSSHVRALGPLDSLASTSSSSSDTTDIGKPQSRRASMWKGGRLPQQSVWDAIPLTPGEQSPHREFFEKALDVLRRTSNSSQYEIPEWTITSLEISHDEPITHEERIMSGYFSVIWRGKWQGLDVAIKELTPMADRQLFVKEVEVWRRLKSDRILPFYGASSTTGPPPWFLVSPYMRNGNILTYLQTPQGAHCNKLAFIFEMAQGMEYLHSRDIIHGDFKATNVLVDDDAHAIICDFGLSQLKMDFTSKSQELSDEPAPTAGTLRWQSPERLTGGVLTRENDVYAYAMSVYEVLTGTVPFGYIDDNVVRKDIMTFVVSGGVRPSRPKDVETGLWNLITKCWTQDPVQRPTFVEIVEDLSTMYTPPKEPERKNTYITTGALTRFLVLISSLNRSCSLIYYGFAPKIKTHVRISRNRAISPASNTLPLPDAQDDWSSSSGSIASIPPHLESQPSFESDRAERHYRHYLQHNFDDRLSIALWFPTPVPLGSVGYIRHGQFIHLMDAQVPPIGVKSLPPMPYLDEFSSLQTARSPVNARGTTDKGLDMVAALTNFIKPSGERSQKAISRRLSLPLRPGMKQAALIVEDGQFEIYKSLAECRSYLTCNIDWILDNFGDQHQISKEDVIIVVGTLSARCYAMVVSNFAPRTALTFNVHAASYRVNGEPWGTWTVNKQSEVDRSRAFKSALGLQTAPSQPAPETPAPASTSMRRNTAELDEQEFKYTCKVSKVSTSHADCVLLAKLKFPPGGSDPTLYP</sequence>
<dbReference type="InterPro" id="IPR001245">
    <property type="entry name" value="Ser-Thr/Tyr_kinase_cat_dom"/>
</dbReference>
<name>A0A1B9GY99_9TREE</name>
<feature type="region of interest" description="Disordered" evidence="5">
    <location>
        <begin position="1"/>
        <end position="157"/>
    </location>
</feature>
<dbReference type="InterPro" id="IPR051681">
    <property type="entry name" value="Ser/Thr_Kinases-Pseudokinases"/>
</dbReference>
<feature type="compositionally biased region" description="Low complexity" evidence="5">
    <location>
        <begin position="437"/>
        <end position="450"/>
    </location>
</feature>
<evidence type="ECO:0000259" key="6">
    <source>
        <dbReference type="PROSITE" id="PS50011"/>
    </source>
</evidence>
<feature type="region of interest" description="Disordered" evidence="5">
    <location>
        <begin position="1108"/>
        <end position="1133"/>
    </location>
</feature>
<dbReference type="GO" id="GO:0005524">
    <property type="term" value="F:ATP binding"/>
    <property type="evidence" value="ECO:0007669"/>
    <property type="project" value="UniProtKB-KW"/>
</dbReference>
<dbReference type="AlphaFoldDB" id="A0A1B9GY99"/>
<gene>
    <name evidence="7" type="ORF">I316_02519</name>
</gene>
<feature type="region of interest" description="Disordered" evidence="5">
    <location>
        <begin position="437"/>
        <end position="467"/>
    </location>
</feature>
<dbReference type="OrthoDB" id="1668230at2759"/>
<reference evidence="8" key="2">
    <citation type="submission" date="2013-12" db="EMBL/GenBank/DDBJ databases">
        <title>Evolution of pathogenesis and genome organization in the Tremellales.</title>
        <authorList>
            <person name="Cuomo C."/>
            <person name="Litvintseva A."/>
            <person name="Heitman J."/>
            <person name="Chen Y."/>
            <person name="Sun S."/>
            <person name="Springer D."/>
            <person name="Dromer F."/>
            <person name="Young S."/>
            <person name="Zeng Q."/>
            <person name="Chapman S."/>
            <person name="Gujja S."/>
            <person name="Saif S."/>
            <person name="Birren B."/>
        </authorList>
    </citation>
    <scope>NUCLEOTIDE SEQUENCE [LARGE SCALE GENOMIC DNA]</scope>
    <source>
        <strain evidence="8">BCC8398</strain>
    </source>
</reference>
<evidence type="ECO:0000313" key="7">
    <source>
        <dbReference type="EMBL" id="OCF36024.1"/>
    </source>
</evidence>
<feature type="compositionally biased region" description="Basic and acidic residues" evidence="5">
    <location>
        <begin position="51"/>
        <end position="73"/>
    </location>
</feature>
<dbReference type="PROSITE" id="PS50011">
    <property type="entry name" value="PROTEIN_KINASE_DOM"/>
    <property type="match status" value="1"/>
</dbReference>
<keyword evidence="3 7" id="KW-0418">Kinase</keyword>